<accession>A0A8K0IKI7</accession>
<reference evidence="2" key="1">
    <citation type="journal article" date="2017" name="Gigascience">
        <title>The genome draft of coconut (Cocos nucifera).</title>
        <authorList>
            <person name="Xiao Y."/>
            <person name="Xu P."/>
            <person name="Fan H."/>
            <person name="Baudouin L."/>
            <person name="Xia W."/>
            <person name="Bocs S."/>
            <person name="Xu J."/>
            <person name="Li Q."/>
            <person name="Guo A."/>
            <person name="Zhou L."/>
            <person name="Li J."/>
            <person name="Wu Y."/>
            <person name="Ma Z."/>
            <person name="Armero A."/>
            <person name="Issali A.E."/>
            <person name="Liu N."/>
            <person name="Peng M."/>
            <person name="Yang Y."/>
        </authorList>
    </citation>
    <scope>NUCLEOTIDE SEQUENCE</scope>
    <source>
        <tissue evidence="2">Spear leaf of Hainan Tall coconut</tissue>
    </source>
</reference>
<dbReference type="EMBL" id="CM017880">
    <property type="protein sequence ID" value="KAG1361161.1"/>
    <property type="molecule type" value="Genomic_DNA"/>
</dbReference>
<reference evidence="2" key="2">
    <citation type="submission" date="2019-07" db="EMBL/GenBank/DDBJ databases">
        <authorList>
            <person name="Yang Y."/>
            <person name="Bocs S."/>
            <person name="Baudouin L."/>
        </authorList>
    </citation>
    <scope>NUCLEOTIDE SEQUENCE</scope>
    <source>
        <tissue evidence="2">Spear leaf of Hainan Tall coconut</tissue>
    </source>
</reference>
<sequence>MFLSEKAATPLTLLFFPSKSSLPSPFPTLPFDQALVAGLHSLLPIPNSPSSIPLSWLCRAVDFLALTLSDAAALISDPSLSGSDRAALAGYLDSSIALLDTCNAVAAHINRLLRRHLLLRFALHLLSSPDSPRRARDAVAEWDRDRPPRRALHESAGMLVRSLAPGDHPCGKISAVRRAIYAVEAVSSLVAGAVIAVLGGCEKGDFARISVSGEFPWAEAFNKVVEAVSSELGEGLAGELEAAEASVRRLVAVIDGEDGGEKTERLRSALKDAEKAAEEMKDGSDRLSNAVNRLSRAALRTRDTALQSFRIGLQKCK</sequence>
<evidence type="ECO:0000256" key="1">
    <source>
        <dbReference type="SAM" id="Coils"/>
    </source>
</evidence>
<proteinExistence type="predicted"/>
<dbReference type="AlphaFoldDB" id="A0A8K0IKI7"/>
<evidence type="ECO:0000313" key="3">
    <source>
        <dbReference type="Proteomes" id="UP000797356"/>
    </source>
</evidence>
<gene>
    <name evidence="2" type="ORF">COCNU_09G006240</name>
</gene>
<keyword evidence="1" id="KW-0175">Coiled coil</keyword>
<evidence type="ECO:0000313" key="2">
    <source>
        <dbReference type="EMBL" id="KAG1361161.1"/>
    </source>
</evidence>
<name>A0A8K0IKI7_COCNU</name>
<protein>
    <submittedName>
        <fullName evidence="2">Protein BPS1, chloroplastic</fullName>
    </submittedName>
</protein>
<dbReference type="Proteomes" id="UP000797356">
    <property type="component" value="Chromosome 9"/>
</dbReference>
<organism evidence="2 3">
    <name type="scientific">Cocos nucifera</name>
    <name type="common">Coconut palm</name>
    <dbReference type="NCBI Taxonomy" id="13894"/>
    <lineage>
        <taxon>Eukaryota</taxon>
        <taxon>Viridiplantae</taxon>
        <taxon>Streptophyta</taxon>
        <taxon>Embryophyta</taxon>
        <taxon>Tracheophyta</taxon>
        <taxon>Spermatophyta</taxon>
        <taxon>Magnoliopsida</taxon>
        <taxon>Liliopsida</taxon>
        <taxon>Arecaceae</taxon>
        <taxon>Arecoideae</taxon>
        <taxon>Cocoseae</taxon>
        <taxon>Attaleinae</taxon>
        <taxon>Cocos</taxon>
    </lineage>
</organism>
<feature type="coiled-coil region" evidence="1">
    <location>
        <begin position="263"/>
        <end position="290"/>
    </location>
</feature>
<dbReference type="PANTHER" id="PTHR31509">
    <property type="entry name" value="BPS1-LIKE PROTEIN"/>
    <property type="match status" value="1"/>
</dbReference>
<comment type="caution">
    <text evidence="2">The sequence shown here is derived from an EMBL/GenBank/DDBJ whole genome shotgun (WGS) entry which is preliminary data.</text>
</comment>
<keyword evidence="3" id="KW-1185">Reference proteome</keyword>
<dbReference type="OrthoDB" id="694709at2759"/>